<evidence type="ECO:0000259" key="3">
    <source>
        <dbReference type="Pfam" id="PF23658"/>
    </source>
</evidence>
<dbReference type="InterPro" id="IPR056186">
    <property type="entry name" value="PDZ_CPAF-rel"/>
</dbReference>
<dbReference type="EMBL" id="JAVHJO010000012">
    <property type="protein sequence ID" value="KAK6531690.1"/>
    <property type="molecule type" value="Genomic_DNA"/>
</dbReference>
<proteinExistence type="predicted"/>
<name>A0AAV9WZV7_9PEZI</name>
<reference evidence="4 5" key="1">
    <citation type="submission" date="2019-10" db="EMBL/GenBank/DDBJ databases">
        <authorList>
            <person name="Palmer J.M."/>
        </authorList>
    </citation>
    <scope>NUCLEOTIDE SEQUENCE [LARGE SCALE GENOMIC DNA]</scope>
    <source>
        <strain evidence="4 5">TWF694</strain>
    </source>
</reference>
<feature type="domain" description="CPAF-like PDZ" evidence="3">
    <location>
        <begin position="258"/>
        <end position="366"/>
    </location>
</feature>
<dbReference type="SUPFAM" id="SSF52096">
    <property type="entry name" value="ClpP/crotonase"/>
    <property type="match status" value="1"/>
</dbReference>
<comment type="caution">
    <text evidence="4">The sequence shown here is derived from an EMBL/GenBank/DDBJ whole genome shotgun (WGS) entry which is preliminary data.</text>
</comment>
<evidence type="ECO:0000259" key="2">
    <source>
        <dbReference type="Pfam" id="PF03572"/>
    </source>
</evidence>
<evidence type="ECO:0000313" key="4">
    <source>
        <dbReference type="EMBL" id="KAK6531690.1"/>
    </source>
</evidence>
<feature type="domain" description="Tail specific protease" evidence="2">
    <location>
        <begin position="496"/>
        <end position="717"/>
    </location>
</feature>
<dbReference type="AlphaFoldDB" id="A0AAV9WZV7"/>
<dbReference type="Pfam" id="PF03572">
    <property type="entry name" value="Peptidase_S41"/>
    <property type="match status" value="1"/>
</dbReference>
<dbReference type="GO" id="GO:0008236">
    <property type="term" value="F:serine-type peptidase activity"/>
    <property type="evidence" value="ECO:0007669"/>
    <property type="project" value="InterPro"/>
</dbReference>
<keyword evidence="5" id="KW-1185">Reference proteome</keyword>
<dbReference type="Gene3D" id="3.90.226.10">
    <property type="entry name" value="2-enoyl-CoA Hydratase, Chain A, domain 1"/>
    <property type="match status" value="1"/>
</dbReference>
<dbReference type="Pfam" id="PF23658">
    <property type="entry name" value="PDZ_CPAF_rel"/>
    <property type="match status" value="1"/>
</dbReference>
<protein>
    <recommendedName>
        <fullName evidence="6">Tail specific protease domain-containing protein</fullName>
    </recommendedName>
</protein>
<gene>
    <name evidence="4" type="ORF">TWF694_002866</name>
</gene>
<feature type="chain" id="PRO_5043900451" description="Tail specific protease domain-containing protein" evidence="1">
    <location>
        <begin position="19"/>
        <end position="884"/>
    </location>
</feature>
<keyword evidence="1" id="KW-0732">Signal</keyword>
<dbReference type="InterPro" id="IPR052766">
    <property type="entry name" value="S41A_metabolite_peptidase"/>
</dbReference>
<dbReference type="Proteomes" id="UP001365542">
    <property type="component" value="Unassembled WGS sequence"/>
</dbReference>
<evidence type="ECO:0008006" key="6">
    <source>
        <dbReference type="Google" id="ProtNLM"/>
    </source>
</evidence>
<evidence type="ECO:0000313" key="5">
    <source>
        <dbReference type="Proteomes" id="UP001365542"/>
    </source>
</evidence>
<sequence length="884" mass="97218">MHILAAFGLLSAAKLAAAGIVPRADVTVASTYRNYYPPSNYNNYNYTTTKSSSTTPAVYTDTHVYTDTRVYTNTQVYYTNTKTYTKYPTTRYYNTTATGVYTYKPTPEPSVTHYTPKPGEFTTACACISASYSSALASYSANPDPDAAYPTLVPILAREGWDCLYSVPINVELTLTFIKEVKKYIQFQSTIEFLKNPPASSLQEPIDLIGSIDALAQRVQSGDIAHHVKFEIEFTKLLQRCHDGHFNYAFNSGNLIFFTGPFTIVSVSTDAVEKPLVYVETDLLEFGLADTAHITRIDGYEVEAWLAEFSDFGNSQSPDARYNSIFSNRDPGSDGAFFDLWGWYPGKNYIDVTFSNQSTYQYPYGAFAAWSDTLNWTGINDGSDFYKKAVLNADYITVQASDLAPTATSTGTAAGSTYTGGANANAHHFHDSKASTVKRDLNKRGSQVKRASPSPSPSQVQLVYFNQPFMRHKVGPFVQDLNAIIGGYFLNDTVETAVLDISSFEAANDNADYQNAGFQAALYAFFDEVRRRGTKRLIIDVRGNGGGLINLGFELYKQLFPAAPANSYYRFRAHPGAQIFASGTETIASQSATDRLLNLIEKDAPDFPDDEVSRVVDRLLNGGFSRQTELDVKGNKPEDLATYIGPYNLTDGPVNDLVSLLVKTNLNINLGGTPVSGFGALSNFTKSPQPFQIPDILFLSDGTCASTCTIFAELLKREQPGISSVVMGGRPNDGPSPDVGGVHGSRVLAYKDLLQDTIDVVNYAAPATTELQEYYLANLPLPLPFSAGFANINFRDAIRPEDKTQTPLQFKLEPADCRLYFNHLMFLDSIYLWGELAEFKWGTKSNFTQCAVGSLEKGKGSTGEVPPDPETLNVANWIMNAWNA</sequence>
<dbReference type="PANTHER" id="PTHR37049:SF4">
    <property type="entry name" value="RHODANESE DOMAIN-CONTAINING PROTEIN"/>
    <property type="match status" value="1"/>
</dbReference>
<dbReference type="InterPro" id="IPR005151">
    <property type="entry name" value="Tail-specific_protease"/>
</dbReference>
<organism evidence="4 5">
    <name type="scientific">Orbilia ellipsospora</name>
    <dbReference type="NCBI Taxonomy" id="2528407"/>
    <lineage>
        <taxon>Eukaryota</taxon>
        <taxon>Fungi</taxon>
        <taxon>Dikarya</taxon>
        <taxon>Ascomycota</taxon>
        <taxon>Pezizomycotina</taxon>
        <taxon>Orbiliomycetes</taxon>
        <taxon>Orbiliales</taxon>
        <taxon>Orbiliaceae</taxon>
        <taxon>Orbilia</taxon>
    </lineage>
</organism>
<dbReference type="PANTHER" id="PTHR37049">
    <property type="entry name" value="PEPTIDASE S41 FAMILY PROTEIN"/>
    <property type="match status" value="1"/>
</dbReference>
<evidence type="ECO:0000256" key="1">
    <source>
        <dbReference type="SAM" id="SignalP"/>
    </source>
</evidence>
<dbReference type="GO" id="GO:0006508">
    <property type="term" value="P:proteolysis"/>
    <property type="evidence" value="ECO:0007669"/>
    <property type="project" value="InterPro"/>
</dbReference>
<dbReference type="InterPro" id="IPR029045">
    <property type="entry name" value="ClpP/crotonase-like_dom_sf"/>
</dbReference>
<accession>A0AAV9WZV7</accession>
<feature type="signal peptide" evidence="1">
    <location>
        <begin position="1"/>
        <end position="18"/>
    </location>
</feature>